<evidence type="ECO:0000313" key="1">
    <source>
        <dbReference type="Proteomes" id="UP000887579"/>
    </source>
</evidence>
<dbReference type="Proteomes" id="UP000887579">
    <property type="component" value="Unplaced"/>
</dbReference>
<accession>A0AC34FQF6</accession>
<sequence length="394" mass="45247">MGSRHNRSSDSSDADDEGESLSSFDDDEYSDNESVQVPPRILSNHNSSNESDVRQPMARVTGTLIPGSFHRTWGNEVTSSRNDGFQPVTDYREVIRQQARELDVARAPKKKEDPIEKLFKPPRDIIFIGPWEGARDSAKDKKIWLLVNLQKNSEFACACLNRDIWRNDIVKSIVNSNFVLWQAGDDSSDCKRISVYYNIRTFPTIMIVDPRTGELVKLIKRFKNADTFTEDIMDFLGVFPDFESYDESIFLKYNPGKSKILVECERIAQEESAKKALEGAKEKDCATEETREQAADVAKQALLQKCLPSEPSATDKDIIIIRLRFPKGEQQIRRFRMDEQVKWLVAYCESLGYPTKSYRIFTSDVPKKEIATIDITKTFRELKWPTREQITIDS</sequence>
<organism evidence="1 2">
    <name type="scientific">Panagrolaimus sp. ES5</name>
    <dbReference type="NCBI Taxonomy" id="591445"/>
    <lineage>
        <taxon>Eukaryota</taxon>
        <taxon>Metazoa</taxon>
        <taxon>Ecdysozoa</taxon>
        <taxon>Nematoda</taxon>
        <taxon>Chromadorea</taxon>
        <taxon>Rhabditida</taxon>
        <taxon>Tylenchina</taxon>
        <taxon>Panagrolaimomorpha</taxon>
        <taxon>Panagrolaimoidea</taxon>
        <taxon>Panagrolaimidae</taxon>
        <taxon>Panagrolaimus</taxon>
    </lineage>
</organism>
<evidence type="ECO:0000313" key="2">
    <source>
        <dbReference type="WBParaSite" id="ES5_v2.g19489.t1"/>
    </source>
</evidence>
<reference evidence="2" key="1">
    <citation type="submission" date="2022-11" db="UniProtKB">
        <authorList>
            <consortium name="WormBaseParasite"/>
        </authorList>
    </citation>
    <scope>IDENTIFICATION</scope>
</reference>
<protein>
    <submittedName>
        <fullName evidence="2">UBX domain-containing protein</fullName>
    </submittedName>
</protein>
<dbReference type="WBParaSite" id="ES5_v2.g19489.t1">
    <property type="protein sequence ID" value="ES5_v2.g19489.t1"/>
    <property type="gene ID" value="ES5_v2.g19489"/>
</dbReference>
<proteinExistence type="predicted"/>
<name>A0AC34FQF6_9BILA</name>